<evidence type="ECO:0000256" key="1">
    <source>
        <dbReference type="SAM" id="Phobius"/>
    </source>
</evidence>
<reference evidence="2 3" key="1">
    <citation type="journal article" date="2018" name="BMC Genomics">
        <title>The genome of Naegleria lovaniensis, the basis for a comparative approach to unravel pathogenicity factors of the human pathogenic amoeba N. fowleri.</title>
        <authorList>
            <person name="Liechti N."/>
            <person name="Schurch N."/>
            <person name="Bruggmann R."/>
            <person name="Wittwer M."/>
        </authorList>
    </citation>
    <scope>NUCLEOTIDE SEQUENCE [LARGE SCALE GENOMIC DNA]</scope>
    <source>
        <strain evidence="2 3">ATCC 30569</strain>
    </source>
</reference>
<evidence type="ECO:0000313" key="2">
    <source>
        <dbReference type="EMBL" id="KAG2374070.1"/>
    </source>
</evidence>
<keyword evidence="1" id="KW-0812">Transmembrane</keyword>
<dbReference type="GeneID" id="68103603"/>
<accession>A0AA88G9V2</accession>
<gene>
    <name evidence="2" type="ORF">C9374_011149</name>
</gene>
<dbReference type="AlphaFoldDB" id="A0AA88G9V2"/>
<sequence>MSQVITDLTQLAFTLRDDAINFLPQLRQTKKLSPNQLTLLNILHLVPYLFSFFAPNLCMWIWGFPSSSASSEGADIILEVPSALIRLNSVFALGLIFVNLLQRKLQMEFNKNPQPSTVISEIFIMMGLYFATMALTKVLNVFGNFGFHILISVFQILYYLVFSFHNMLHGGLLQVKEKDH</sequence>
<comment type="caution">
    <text evidence="2">The sequence shown here is derived from an EMBL/GenBank/DDBJ whole genome shotgun (WGS) entry which is preliminary data.</text>
</comment>
<proteinExistence type="predicted"/>
<protein>
    <submittedName>
        <fullName evidence="2">Uncharacterized protein</fullName>
    </submittedName>
</protein>
<dbReference type="Proteomes" id="UP000816034">
    <property type="component" value="Unassembled WGS sequence"/>
</dbReference>
<keyword evidence="1" id="KW-0472">Membrane</keyword>
<feature type="transmembrane region" description="Helical" evidence="1">
    <location>
        <begin position="122"/>
        <end position="139"/>
    </location>
</feature>
<feature type="transmembrane region" description="Helical" evidence="1">
    <location>
        <begin position="145"/>
        <end position="168"/>
    </location>
</feature>
<organism evidence="2 3">
    <name type="scientific">Naegleria lovaniensis</name>
    <name type="common">Amoeba</name>
    <dbReference type="NCBI Taxonomy" id="51637"/>
    <lineage>
        <taxon>Eukaryota</taxon>
        <taxon>Discoba</taxon>
        <taxon>Heterolobosea</taxon>
        <taxon>Tetramitia</taxon>
        <taxon>Eutetramitia</taxon>
        <taxon>Vahlkampfiidae</taxon>
        <taxon>Naegleria</taxon>
    </lineage>
</organism>
<feature type="transmembrane region" description="Helical" evidence="1">
    <location>
        <begin position="37"/>
        <end position="63"/>
    </location>
</feature>
<evidence type="ECO:0000313" key="3">
    <source>
        <dbReference type="Proteomes" id="UP000816034"/>
    </source>
</evidence>
<dbReference type="RefSeq" id="XP_044543244.1">
    <property type="nucleotide sequence ID" value="XM_044686773.1"/>
</dbReference>
<name>A0AA88G9V2_NAELO</name>
<dbReference type="EMBL" id="PYSW02000048">
    <property type="protein sequence ID" value="KAG2374070.1"/>
    <property type="molecule type" value="Genomic_DNA"/>
</dbReference>
<keyword evidence="3" id="KW-1185">Reference proteome</keyword>
<keyword evidence="1" id="KW-1133">Transmembrane helix</keyword>
<feature type="transmembrane region" description="Helical" evidence="1">
    <location>
        <begin position="83"/>
        <end position="101"/>
    </location>
</feature>